<keyword evidence="3" id="KW-1185">Reference proteome</keyword>
<dbReference type="RefSeq" id="WP_270920973.1">
    <property type="nucleotide sequence ID" value="NZ_CP127248.1"/>
</dbReference>
<gene>
    <name evidence="2" type="ORF">QPJ95_23540</name>
</gene>
<dbReference type="EMBL" id="CP127248">
    <property type="protein sequence ID" value="WIY27712.1"/>
    <property type="molecule type" value="Genomic_DNA"/>
</dbReference>
<reference evidence="2 3" key="1">
    <citation type="submission" date="2023-06" db="EMBL/GenBank/DDBJ databases">
        <title>Parasedimentitalea psychrophila sp. nov., a psychrophilic bacterium isolated from deep-sea sediment.</title>
        <authorList>
            <person name="Li A."/>
        </authorList>
    </citation>
    <scope>NUCLEOTIDE SEQUENCE [LARGE SCALE GENOMIC DNA]</scope>
    <source>
        <strain evidence="2 3">QS115</strain>
        <plasmid evidence="2 3">pQS-1</plasmid>
    </source>
</reference>
<accession>A0A9Y2L5D9</accession>
<evidence type="ECO:0000313" key="2">
    <source>
        <dbReference type="EMBL" id="WIY27712.1"/>
    </source>
</evidence>
<protein>
    <submittedName>
        <fullName evidence="2">Uncharacterized protein</fullName>
    </submittedName>
</protein>
<name>A0A9Y2L5D9_9RHOB</name>
<organism evidence="2 3">
    <name type="scientific">Parasedimentitalea psychrophila</name>
    <dbReference type="NCBI Taxonomy" id="2997337"/>
    <lineage>
        <taxon>Bacteria</taxon>
        <taxon>Pseudomonadati</taxon>
        <taxon>Pseudomonadota</taxon>
        <taxon>Alphaproteobacteria</taxon>
        <taxon>Rhodobacterales</taxon>
        <taxon>Paracoccaceae</taxon>
        <taxon>Parasedimentitalea</taxon>
    </lineage>
</organism>
<geneLocation type="plasmid" evidence="2 3">
    <name>pQS-1</name>
</geneLocation>
<keyword evidence="2" id="KW-0614">Plasmid</keyword>
<feature type="region of interest" description="Disordered" evidence="1">
    <location>
        <begin position="81"/>
        <end position="101"/>
    </location>
</feature>
<evidence type="ECO:0000313" key="3">
    <source>
        <dbReference type="Proteomes" id="UP001238334"/>
    </source>
</evidence>
<dbReference type="Proteomes" id="UP001238334">
    <property type="component" value="Plasmid pQS-1"/>
</dbReference>
<sequence>MTATLLLKIVLEVTYAIRKKPLHFAFNPGKSAADHVLGLDKRKAPAIIGKAIKASGQGVKVSFGLFELDGKILMLTTENSPFSRHRTSEGGGETESEPASCCRQSLNAEGSGCQTTTAPPAPIAC</sequence>
<dbReference type="KEGG" id="ppso:QPJ95_23540"/>
<evidence type="ECO:0000256" key="1">
    <source>
        <dbReference type="SAM" id="MobiDB-lite"/>
    </source>
</evidence>
<dbReference type="AlphaFoldDB" id="A0A9Y2L5D9"/>
<proteinExistence type="predicted"/>